<evidence type="ECO:0000259" key="5">
    <source>
        <dbReference type="PROSITE" id="PS51186"/>
    </source>
</evidence>
<dbReference type="PANTHER" id="PTHR43420:SF44">
    <property type="entry name" value="ACETYLTRANSFERASE YPEA"/>
    <property type="match status" value="1"/>
</dbReference>
<dbReference type="InterPro" id="IPR016181">
    <property type="entry name" value="Acyl_CoA_acyltransferase"/>
</dbReference>
<dbReference type="PROSITE" id="PS51186">
    <property type="entry name" value="GNAT"/>
    <property type="match status" value="1"/>
</dbReference>
<keyword evidence="7" id="KW-1185">Reference proteome</keyword>
<evidence type="ECO:0000256" key="3">
    <source>
        <dbReference type="ARBA" id="ARBA00022679"/>
    </source>
</evidence>
<dbReference type="SUPFAM" id="SSF55729">
    <property type="entry name" value="Acyl-CoA N-acyltransferases (Nat)"/>
    <property type="match status" value="1"/>
</dbReference>
<feature type="domain" description="N-acetyltransferase" evidence="5">
    <location>
        <begin position="6"/>
        <end position="153"/>
    </location>
</feature>
<organism evidence="6 7">
    <name type="scientific">Trichormus variabilis N2B</name>
    <dbReference type="NCBI Taxonomy" id="2681315"/>
    <lineage>
        <taxon>Bacteria</taxon>
        <taxon>Bacillati</taxon>
        <taxon>Cyanobacteriota</taxon>
        <taxon>Cyanophyceae</taxon>
        <taxon>Nostocales</taxon>
        <taxon>Nostocaceae</taxon>
        <taxon>Trichormus</taxon>
    </lineage>
</organism>
<dbReference type="InterPro" id="IPR006464">
    <property type="entry name" value="AcTrfase_RimI/Ard1"/>
</dbReference>
<evidence type="ECO:0000313" key="7">
    <source>
        <dbReference type="Proteomes" id="UP000570851"/>
    </source>
</evidence>
<keyword evidence="4" id="KW-0012">Acyltransferase</keyword>
<protein>
    <submittedName>
        <fullName evidence="6">Ribosomal protein S18-alanine N-acetyltransferase</fullName>
    </submittedName>
</protein>
<dbReference type="Proteomes" id="UP000570851">
    <property type="component" value="Unassembled WGS sequence"/>
</dbReference>
<dbReference type="EMBL" id="JACKZP010000005">
    <property type="protein sequence ID" value="MBC1300822.1"/>
    <property type="molecule type" value="Genomic_DNA"/>
</dbReference>
<comment type="similarity">
    <text evidence="1">Belongs to the acetyltransferase family. RimI subfamily.</text>
</comment>
<evidence type="ECO:0000256" key="4">
    <source>
        <dbReference type="ARBA" id="ARBA00023315"/>
    </source>
</evidence>
<keyword evidence="6" id="KW-0689">Ribosomal protein</keyword>
<dbReference type="CDD" id="cd04301">
    <property type="entry name" value="NAT_SF"/>
    <property type="match status" value="1"/>
</dbReference>
<dbReference type="PANTHER" id="PTHR43420">
    <property type="entry name" value="ACETYLTRANSFERASE"/>
    <property type="match status" value="1"/>
</dbReference>
<dbReference type="InterPro" id="IPR050680">
    <property type="entry name" value="YpeA/RimI_acetyltransf"/>
</dbReference>
<dbReference type="InterPro" id="IPR000182">
    <property type="entry name" value="GNAT_dom"/>
</dbReference>
<evidence type="ECO:0000313" key="6">
    <source>
        <dbReference type="EMBL" id="MBC1300822.1"/>
    </source>
</evidence>
<dbReference type="GeneID" id="58723575"/>
<dbReference type="RefSeq" id="WP_011317765.1">
    <property type="nucleotide sequence ID" value="NZ_JACKZP010000005.1"/>
</dbReference>
<keyword evidence="3" id="KW-0808">Transferase</keyword>
<gene>
    <name evidence="6" type="primary">rimI</name>
    <name evidence="6" type="ORF">GNE12_02700</name>
</gene>
<dbReference type="Gene3D" id="3.40.630.30">
    <property type="match status" value="1"/>
</dbReference>
<name>A0ABR6S3B4_ANAVA</name>
<keyword evidence="2" id="KW-0963">Cytoplasm</keyword>
<dbReference type="GO" id="GO:0005840">
    <property type="term" value="C:ribosome"/>
    <property type="evidence" value="ECO:0007669"/>
    <property type="project" value="UniProtKB-KW"/>
</dbReference>
<sequence length="184" mass="20797">MISSKLKLQSLTSKDLSAILELDQACFGGLWTMEGYQRELDSPNSDLLGLFSPSSPIKLLGMGCFWSIVGEAHITILAVHPQYHHQGLGQALLYFLLRTASDRGLERATLEVRASNEAAISLYQKFGFQTAGRRRAYYQDNGEDALILWLPDLQYPQFQETLAHWKTIIQDGLQKYSWSIVNSR</sequence>
<evidence type="ECO:0000256" key="2">
    <source>
        <dbReference type="ARBA" id="ARBA00022490"/>
    </source>
</evidence>
<evidence type="ECO:0000256" key="1">
    <source>
        <dbReference type="ARBA" id="ARBA00005395"/>
    </source>
</evidence>
<reference evidence="6 7" key="1">
    <citation type="submission" date="2019-11" db="EMBL/GenBank/DDBJ databases">
        <title>Comparison of genomes from free-living endosymbiotic cyanobacteria isolated from Azolla.</title>
        <authorList>
            <person name="Thiel T."/>
            <person name="Pratte B."/>
        </authorList>
    </citation>
    <scope>NUCLEOTIDE SEQUENCE [LARGE SCALE GENOMIC DNA]</scope>
    <source>
        <strain evidence="6 7">N2B</strain>
    </source>
</reference>
<accession>A0ABR6S3B4</accession>
<dbReference type="Pfam" id="PF00583">
    <property type="entry name" value="Acetyltransf_1"/>
    <property type="match status" value="1"/>
</dbReference>
<comment type="caution">
    <text evidence="6">The sequence shown here is derived from an EMBL/GenBank/DDBJ whole genome shotgun (WGS) entry which is preliminary data.</text>
</comment>
<keyword evidence="6" id="KW-0687">Ribonucleoprotein</keyword>
<dbReference type="NCBIfam" id="TIGR01575">
    <property type="entry name" value="rimI"/>
    <property type="match status" value="1"/>
</dbReference>
<proteinExistence type="inferred from homology"/>